<dbReference type="InterPro" id="IPR002314">
    <property type="entry name" value="aa-tRNA-synt_IIb"/>
</dbReference>
<keyword evidence="12" id="KW-1185">Reference proteome</keyword>
<reference evidence="11" key="2">
    <citation type="submission" date="2022-10" db="EMBL/GenBank/DDBJ databases">
        <authorList>
            <consortium name="ENA_rothamsted_submissions"/>
            <consortium name="culmorum"/>
            <person name="King R."/>
        </authorList>
    </citation>
    <scope>NUCLEOTIDE SEQUENCE</scope>
</reference>
<feature type="binding site" evidence="9">
    <location>
        <begin position="337"/>
        <end position="340"/>
    </location>
    <ligand>
        <name>ATP</name>
        <dbReference type="ChEBI" id="CHEBI:30616"/>
    </ligand>
</feature>
<dbReference type="PROSITE" id="PS50862">
    <property type="entry name" value="AA_TRNA_LIGASE_II"/>
    <property type="match status" value="1"/>
</dbReference>
<sequence>MVFYSILRVKFLRKLIYNRSYSYSSFPDVDIDYYCNSNNFHEIKQNIKQRKGIGDIERVLNVYKLMKSTPVTDGSYSSLKHNLYKELSILPNKTHPVVQQYEENPSVVHELNEKKSFTDYEPLEFSEITRRLNLMRTDKLGYTCGHKSYYFLGGLAELEESLIKYTISSLLNKKFKLVSVPDILPSKILESCGITINNNRTQIYSLDPHHHGPDLYLSGTAEMSLAGLLMNTIHKKDSLPLKLAAVSRCYRAETSNVIEERGIYRVHQFTKVEMFAVTTPENSESMLEYIRQTQEELFAALGFHMRVLDMPPHELGAPAYRKYDIEAWLPGRNMYGEISSCSNCTDYQSRRLNIKFKDGNHHGYVHTLNGTACAIPRMLIALVENNQDPKGKISIPKTLQSFTGGKQYIVRNSIPDLKLAKIKK</sequence>
<dbReference type="GO" id="GO:0005524">
    <property type="term" value="F:ATP binding"/>
    <property type="evidence" value="ECO:0007669"/>
    <property type="project" value="UniProtKB-KW"/>
</dbReference>
<organism evidence="11 12">
    <name type="scientific">Diatraea saccharalis</name>
    <name type="common">sugarcane borer</name>
    <dbReference type="NCBI Taxonomy" id="40085"/>
    <lineage>
        <taxon>Eukaryota</taxon>
        <taxon>Metazoa</taxon>
        <taxon>Ecdysozoa</taxon>
        <taxon>Arthropoda</taxon>
        <taxon>Hexapoda</taxon>
        <taxon>Insecta</taxon>
        <taxon>Pterygota</taxon>
        <taxon>Neoptera</taxon>
        <taxon>Endopterygota</taxon>
        <taxon>Lepidoptera</taxon>
        <taxon>Glossata</taxon>
        <taxon>Ditrysia</taxon>
        <taxon>Pyraloidea</taxon>
        <taxon>Crambidae</taxon>
        <taxon>Crambinae</taxon>
        <taxon>Diatraea</taxon>
    </lineage>
</organism>
<dbReference type="FunFam" id="3.30.930.10:FF:000078">
    <property type="entry name" value="Seryl-tRNA synthetase"/>
    <property type="match status" value="1"/>
</dbReference>
<evidence type="ECO:0000259" key="10">
    <source>
        <dbReference type="PROSITE" id="PS50862"/>
    </source>
</evidence>
<protein>
    <recommendedName>
        <fullName evidence="2">serine--tRNA ligase</fullName>
        <ecNumber evidence="2">6.1.1.11</ecNumber>
    </recommendedName>
    <alternativeName>
        <fullName evidence="7">Seryl-tRNA synthetase</fullName>
    </alternativeName>
</protein>
<feature type="binding site" evidence="8">
    <location>
        <position position="369"/>
    </location>
    <ligand>
        <name>L-serine</name>
        <dbReference type="ChEBI" id="CHEBI:33384"/>
    </ligand>
</feature>
<feature type="domain" description="Aminoacyl-transfer RNA synthetases class-II family profile" evidence="10">
    <location>
        <begin position="178"/>
        <end position="396"/>
    </location>
</feature>
<dbReference type="EMBL" id="OU893347">
    <property type="protein sequence ID" value="CAG9786640.1"/>
    <property type="molecule type" value="Genomic_DNA"/>
</dbReference>
<evidence type="ECO:0000256" key="6">
    <source>
        <dbReference type="ARBA" id="ARBA00023146"/>
    </source>
</evidence>
<keyword evidence="6" id="KW-0030">Aminoacyl-tRNA synthetase</keyword>
<evidence type="ECO:0000256" key="3">
    <source>
        <dbReference type="ARBA" id="ARBA00022598"/>
    </source>
</evidence>
<dbReference type="PANTHER" id="PTHR11778">
    <property type="entry name" value="SERYL-TRNA SYNTHETASE"/>
    <property type="match status" value="1"/>
</dbReference>
<comment type="similarity">
    <text evidence="1">Belongs to the class-II aminoacyl-tRNA synthetase family. Type-1 seryl-tRNA synthetase subfamily.</text>
</comment>
<dbReference type="InterPro" id="IPR006195">
    <property type="entry name" value="aa-tRNA-synth_II"/>
</dbReference>
<dbReference type="Proteomes" id="UP001153714">
    <property type="component" value="Chromosome 16"/>
</dbReference>
<dbReference type="EC" id="6.1.1.11" evidence="2"/>
<dbReference type="Pfam" id="PF00587">
    <property type="entry name" value="tRNA-synt_2b"/>
    <property type="match status" value="1"/>
</dbReference>
<evidence type="ECO:0000313" key="12">
    <source>
        <dbReference type="Proteomes" id="UP001153714"/>
    </source>
</evidence>
<feature type="binding site" evidence="9">
    <location>
        <begin position="266"/>
        <end position="269"/>
    </location>
    <ligand>
        <name>ATP</name>
        <dbReference type="ChEBI" id="CHEBI:30616"/>
    </ligand>
</feature>
<evidence type="ECO:0000256" key="4">
    <source>
        <dbReference type="ARBA" id="ARBA00022741"/>
    </source>
</evidence>
<dbReference type="NCBIfam" id="TIGR00414">
    <property type="entry name" value="serS"/>
    <property type="match status" value="1"/>
</dbReference>
<keyword evidence="5 9" id="KW-0067">ATP-binding</keyword>
<evidence type="ECO:0000256" key="8">
    <source>
        <dbReference type="PIRSR" id="PIRSR001529-1"/>
    </source>
</evidence>
<name>A0A9N9WDR8_9NEOP</name>
<keyword evidence="3" id="KW-0436">Ligase</keyword>
<dbReference type="PIRSF" id="PIRSF001529">
    <property type="entry name" value="Ser-tRNA-synth_IIa"/>
    <property type="match status" value="1"/>
</dbReference>
<dbReference type="SUPFAM" id="SSF55681">
    <property type="entry name" value="Class II aaRS and biotin synthetases"/>
    <property type="match status" value="1"/>
</dbReference>
<feature type="site" description="Important for serine binding" evidence="8">
    <location>
        <position position="371"/>
    </location>
</feature>
<dbReference type="InterPro" id="IPR002317">
    <property type="entry name" value="Ser-tRNA-ligase_type_1"/>
</dbReference>
<evidence type="ECO:0000256" key="7">
    <source>
        <dbReference type="ARBA" id="ARBA00031113"/>
    </source>
</evidence>
<accession>A0A9N9WDR8</accession>
<dbReference type="GO" id="GO:0006434">
    <property type="term" value="P:seryl-tRNA aminoacylation"/>
    <property type="evidence" value="ECO:0007669"/>
    <property type="project" value="InterPro"/>
</dbReference>
<keyword evidence="4" id="KW-0547">Nucleotide-binding</keyword>
<feature type="binding site" evidence="8">
    <location>
        <position position="273"/>
    </location>
    <ligand>
        <name>L-serine</name>
        <dbReference type="ChEBI" id="CHEBI:33384"/>
    </ligand>
</feature>
<evidence type="ECO:0000256" key="1">
    <source>
        <dbReference type="ARBA" id="ARBA00010728"/>
    </source>
</evidence>
<evidence type="ECO:0000256" key="9">
    <source>
        <dbReference type="PIRSR" id="PIRSR001529-2"/>
    </source>
</evidence>
<dbReference type="PRINTS" id="PR00981">
    <property type="entry name" value="TRNASYNTHSER"/>
</dbReference>
<dbReference type="InterPro" id="IPR045864">
    <property type="entry name" value="aa-tRNA-synth_II/BPL/LPL"/>
</dbReference>
<evidence type="ECO:0000256" key="5">
    <source>
        <dbReference type="ARBA" id="ARBA00022840"/>
    </source>
</evidence>
<dbReference type="Gene3D" id="3.30.930.10">
    <property type="entry name" value="Bira Bifunctional Protein, Domain 2"/>
    <property type="match status" value="1"/>
</dbReference>
<dbReference type="AlphaFoldDB" id="A0A9N9WDR8"/>
<feature type="binding site" evidence="9">
    <location>
        <begin position="251"/>
        <end position="253"/>
    </location>
    <ligand>
        <name>ATP</name>
        <dbReference type="ChEBI" id="CHEBI:30616"/>
    </ligand>
</feature>
<evidence type="ECO:0000313" key="11">
    <source>
        <dbReference type="EMBL" id="CAG9786640.1"/>
    </source>
</evidence>
<evidence type="ECO:0000256" key="2">
    <source>
        <dbReference type="ARBA" id="ARBA00012840"/>
    </source>
</evidence>
<proteinExistence type="inferred from homology"/>
<dbReference type="GO" id="GO:0004828">
    <property type="term" value="F:serine-tRNA ligase activity"/>
    <property type="evidence" value="ECO:0007669"/>
    <property type="project" value="UniProtKB-EC"/>
</dbReference>
<feature type="binding site" evidence="8">
    <location>
        <position position="251"/>
    </location>
    <ligand>
        <name>L-serine</name>
        <dbReference type="ChEBI" id="CHEBI:33384"/>
    </ligand>
</feature>
<feature type="binding site" evidence="8">
    <location>
        <position position="220"/>
    </location>
    <ligand>
        <name>L-serine</name>
        <dbReference type="ChEBI" id="CHEBI:33384"/>
    </ligand>
</feature>
<reference evidence="11" key="1">
    <citation type="submission" date="2021-12" db="EMBL/GenBank/DDBJ databases">
        <authorList>
            <person name="King R."/>
        </authorList>
    </citation>
    <scope>NUCLEOTIDE SEQUENCE</scope>
</reference>
<dbReference type="OrthoDB" id="10264585at2759"/>
<gene>
    <name evidence="11" type="ORF">DIATSA_LOCUS4581</name>
</gene>